<keyword evidence="2" id="KW-1185">Reference proteome</keyword>
<sequence>SVGQLDWFKGRTDLVLMEAGPHRLHIIYGPYSRAGLCH</sequence>
<dbReference type="EMBL" id="KK618279">
    <property type="protein sequence ID" value="KFV49853.1"/>
    <property type="molecule type" value="Genomic_DNA"/>
</dbReference>
<feature type="non-terminal residue" evidence="1">
    <location>
        <position position="38"/>
    </location>
</feature>
<gene>
    <name evidence="1" type="ORF">N328_06083</name>
</gene>
<reference evidence="1 2" key="1">
    <citation type="submission" date="2014-04" db="EMBL/GenBank/DDBJ databases">
        <title>Genome evolution of avian class.</title>
        <authorList>
            <person name="Zhang G."/>
            <person name="Li C."/>
        </authorList>
    </citation>
    <scope>NUCLEOTIDE SEQUENCE [LARGE SCALE GENOMIC DNA]</scope>
    <source>
        <strain evidence="1">BGI_N328</strain>
    </source>
</reference>
<dbReference type="AlphaFoldDB" id="A0A093H579"/>
<accession>A0A093H579</accession>
<organism evidence="1 2">
    <name type="scientific">Gavia stellata</name>
    <name type="common">Red-throated diver</name>
    <name type="synonym">Colymbus stellatus</name>
    <dbReference type="NCBI Taxonomy" id="37040"/>
    <lineage>
        <taxon>Eukaryota</taxon>
        <taxon>Metazoa</taxon>
        <taxon>Chordata</taxon>
        <taxon>Craniata</taxon>
        <taxon>Vertebrata</taxon>
        <taxon>Euteleostomi</taxon>
        <taxon>Archelosauria</taxon>
        <taxon>Archosauria</taxon>
        <taxon>Dinosauria</taxon>
        <taxon>Saurischia</taxon>
        <taxon>Theropoda</taxon>
        <taxon>Coelurosauria</taxon>
        <taxon>Aves</taxon>
        <taxon>Neognathae</taxon>
        <taxon>Neoaves</taxon>
        <taxon>Aequornithes</taxon>
        <taxon>Gaviiformes</taxon>
        <taxon>Gaviidae</taxon>
        <taxon>Gavia</taxon>
    </lineage>
</organism>
<name>A0A093H579_GAVST</name>
<feature type="non-terminal residue" evidence="1">
    <location>
        <position position="1"/>
    </location>
</feature>
<dbReference type="Proteomes" id="UP000054313">
    <property type="component" value="Unassembled WGS sequence"/>
</dbReference>
<evidence type="ECO:0000313" key="2">
    <source>
        <dbReference type="Proteomes" id="UP000054313"/>
    </source>
</evidence>
<evidence type="ECO:0000313" key="1">
    <source>
        <dbReference type="EMBL" id="KFV49853.1"/>
    </source>
</evidence>
<proteinExistence type="predicted"/>
<protein>
    <submittedName>
        <fullName evidence="1">Uncharacterized protein</fullName>
    </submittedName>
</protein>